<feature type="region of interest" description="Disordered" evidence="6">
    <location>
        <begin position="1"/>
        <end position="40"/>
    </location>
</feature>
<evidence type="ECO:0000256" key="3">
    <source>
        <dbReference type="ARBA" id="ARBA00022679"/>
    </source>
</evidence>
<sequence>MFFTGDHKKRKVVSLGGRRQQQQSASDARQARQARQRERKQKEAAERLQEWWRQRYACLQERQDLQRELDSLLESKLDDDTAVQRALLLIAFLGSRGRQDDTTRNRCVLTCPNFRLHHHSSYSSAGSDTTRLFFHRLLTQDLPQSLSHHPILCGLILHTLERVDPIDMPTSLPPAKMLALCENLTHAVEAKREHVTADAFAAYAAASGSCLSALHPHILSAWAHATDDDDNDDNADDDDDAVMDTTQDDTQREAAPTTTASAARASSASAARASSATAARASSATAARASSPPPPPSPSPMSVRVRAAAVFDRVLHVFSDTAILRTLVAFLQQRQQQQQQQGGGGGGGTMDVSKDDGDGADEQEERGGEGKVEAAKPEEGTTHSAKQQHQQHQGAVARKKESSGGGFDRAAVVVSVYTQLVSLLRSSTQPEVKAKLTQMLTQLSAHDAFVSALWSHSSPHVSSLAALATADIESLVRWSASPPAAALTLLCDIIHHHFVLVDDADFWAQVSTKFGSEEDFKFLLRSSRDVCANLFLSTAVDTSTPRQVELLRRSLARLLRAMYLRDDRLQYLGRDFWTAPALTNSVQSILQYLTAEHFERPEDDDEGAEAEEGDEHDGDEDVDVAAMSAMDSGGPLGMLSSVAPPGARGVGDPSRTFRRRRLDPDQRAVVIRDLLREIPFCVPFMDRVSIFRQIVASHARTGAFRYAGRQHLRVQRGRMYEDAFDAFSSSPDGGWSQPPSVTIVDAEGLPEAGIDGGGLFREFLQQAIKEAFDPDRGLFRTADDGGAYPNPDIHHIVPDAAQHFEFIGKLVGQALYTGMLLDLPLAQFFLTRILGKRNIFCQLASLDQQVYRSLAMLRTMSGEQLADLDLTFSATQGPLTGHRVVDLVPNGRNLKVTRANVSVYLVHMADYYLNRQIERASSSFTSGLHSVIPPEWLELFGPSELQMLLSGTQTDIDLMDMRRNTHLTGGFHDAHPTIVMFWRVVAAMTPEDRGLLLRFITSCPRPPLQGFAYLQPKLAIRNALDPTRLPTASTCVNLLKLPPYEDEETLRTKLLTAIRSNSGFHLS</sequence>
<dbReference type="Gene3D" id="3.30.2160.10">
    <property type="entry name" value="Hect, E3 ligase catalytic domain"/>
    <property type="match status" value="1"/>
</dbReference>
<dbReference type="SUPFAM" id="SSF56204">
    <property type="entry name" value="Hect, E3 ligase catalytic domain"/>
    <property type="match status" value="1"/>
</dbReference>
<dbReference type="PROSITE" id="PS50237">
    <property type="entry name" value="HECT"/>
    <property type="match status" value="1"/>
</dbReference>
<dbReference type="GO" id="GO:0006511">
    <property type="term" value="P:ubiquitin-dependent protein catabolic process"/>
    <property type="evidence" value="ECO:0007669"/>
    <property type="project" value="TreeGrafter"/>
</dbReference>
<feature type="compositionally biased region" description="Polar residues" evidence="6">
    <location>
        <begin position="382"/>
        <end position="393"/>
    </location>
</feature>
<dbReference type="EC" id="2.3.2.26" evidence="2"/>
<evidence type="ECO:0000313" key="9">
    <source>
        <dbReference type="Proteomes" id="UP000007799"/>
    </source>
</evidence>
<dbReference type="InterPro" id="IPR000569">
    <property type="entry name" value="HECT_dom"/>
</dbReference>
<keyword evidence="4 5" id="KW-0833">Ubl conjugation pathway</keyword>
<dbReference type="AlphaFoldDB" id="F2ULS4"/>
<protein>
    <recommendedName>
        <fullName evidence="2">HECT-type E3 ubiquitin transferase</fullName>
        <ecNumber evidence="2">2.3.2.26</ecNumber>
    </recommendedName>
</protein>
<feature type="region of interest" description="Disordered" evidence="6">
    <location>
        <begin position="229"/>
        <end position="302"/>
    </location>
</feature>
<evidence type="ECO:0000256" key="6">
    <source>
        <dbReference type="SAM" id="MobiDB-lite"/>
    </source>
</evidence>
<dbReference type="OrthoDB" id="8068875at2759"/>
<name>F2ULS4_SALR5</name>
<dbReference type="Gene3D" id="3.90.1750.10">
    <property type="entry name" value="Hect, E3 ligase catalytic domains"/>
    <property type="match status" value="1"/>
</dbReference>
<dbReference type="KEGG" id="sre:PTSG_08952"/>
<evidence type="ECO:0000256" key="2">
    <source>
        <dbReference type="ARBA" id="ARBA00012485"/>
    </source>
</evidence>
<dbReference type="PANTHER" id="PTHR45700:SF2">
    <property type="entry name" value="UBIQUITIN-PROTEIN LIGASE E3C"/>
    <property type="match status" value="1"/>
</dbReference>
<dbReference type="STRING" id="946362.F2ULS4"/>
<dbReference type="PANTHER" id="PTHR45700">
    <property type="entry name" value="UBIQUITIN-PROTEIN LIGASE E3C"/>
    <property type="match status" value="1"/>
</dbReference>
<dbReference type="EMBL" id="GL832981">
    <property type="protein sequence ID" value="EGD78073.1"/>
    <property type="molecule type" value="Genomic_DNA"/>
</dbReference>
<dbReference type="RefSeq" id="XP_004989749.1">
    <property type="nucleotide sequence ID" value="XM_004989692.1"/>
</dbReference>
<feature type="region of interest" description="Disordered" evidence="6">
    <location>
        <begin position="338"/>
        <end position="403"/>
    </location>
</feature>
<organism evidence="9">
    <name type="scientific">Salpingoeca rosetta (strain ATCC 50818 / BSB-021)</name>
    <dbReference type="NCBI Taxonomy" id="946362"/>
    <lineage>
        <taxon>Eukaryota</taxon>
        <taxon>Choanoflagellata</taxon>
        <taxon>Craspedida</taxon>
        <taxon>Salpingoecidae</taxon>
        <taxon>Salpingoeca</taxon>
    </lineage>
</organism>
<feature type="compositionally biased region" description="Acidic residues" evidence="6">
    <location>
        <begin position="229"/>
        <end position="242"/>
    </location>
</feature>
<feature type="active site" description="Glycyl thioester intermediate" evidence="5">
    <location>
        <position position="1035"/>
    </location>
</feature>
<feature type="domain" description="HECT" evidence="7">
    <location>
        <begin position="744"/>
        <end position="1067"/>
    </location>
</feature>
<dbReference type="eggNOG" id="KOG0942">
    <property type="taxonomic scope" value="Eukaryota"/>
</dbReference>
<keyword evidence="3" id="KW-0808">Transferase</keyword>
<reference evidence="8" key="1">
    <citation type="submission" date="2009-08" db="EMBL/GenBank/DDBJ databases">
        <title>Annotation of Salpingoeca rosetta.</title>
        <authorList>
            <consortium name="The Broad Institute Genome Sequencing Platform"/>
            <person name="Russ C."/>
            <person name="Cuomo C."/>
            <person name="Burger G."/>
            <person name="Gray M.W."/>
            <person name="Holland P.W.H."/>
            <person name="King N."/>
            <person name="Lang F.B.F."/>
            <person name="Roger A.J."/>
            <person name="Ruiz-Trillo I."/>
            <person name="Young S.K."/>
            <person name="Zeng Q."/>
            <person name="Gargeya S."/>
            <person name="Alvarado L."/>
            <person name="Berlin A."/>
            <person name="Chapman S.B."/>
            <person name="Chen Z."/>
            <person name="Freedman E."/>
            <person name="Gellesch M."/>
            <person name="Goldberg J."/>
            <person name="Griggs A."/>
            <person name="Gujja S."/>
            <person name="Heilman E."/>
            <person name="Heiman D."/>
            <person name="Howarth C."/>
            <person name="Mehta T."/>
            <person name="Neiman D."/>
            <person name="Pearson M."/>
            <person name="Roberts A."/>
            <person name="Saif S."/>
            <person name="Shea T."/>
            <person name="Shenoy N."/>
            <person name="Sisk P."/>
            <person name="Stolte C."/>
            <person name="Sykes S."/>
            <person name="White J."/>
            <person name="Yandava C."/>
            <person name="Haas B."/>
            <person name="Nusbaum C."/>
            <person name="Birren B."/>
        </authorList>
    </citation>
    <scope>NUCLEOTIDE SEQUENCE [LARGE SCALE GENOMIC DNA]</scope>
    <source>
        <strain evidence="8">ATCC 50818</strain>
    </source>
</reference>
<feature type="compositionally biased region" description="Low complexity" evidence="6">
    <location>
        <begin position="254"/>
        <end position="290"/>
    </location>
</feature>
<accession>F2ULS4</accession>
<keyword evidence="9" id="KW-1185">Reference proteome</keyword>
<dbReference type="CDD" id="cd00078">
    <property type="entry name" value="HECTc"/>
    <property type="match status" value="1"/>
</dbReference>
<evidence type="ECO:0000256" key="4">
    <source>
        <dbReference type="ARBA" id="ARBA00022786"/>
    </source>
</evidence>
<dbReference type="Gene3D" id="3.30.2410.10">
    <property type="entry name" value="Hect, E3 ligase catalytic domain"/>
    <property type="match status" value="1"/>
</dbReference>
<evidence type="ECO:0000256" key="1">
    <source>
        <dbReference type="ARBA" id="ARBA00000885"/>
    </source>
</evidence>
<dbReference type="Pfam" id="PF00632">
    <property type="entry name" value="HECT"/>
    <property type="match status" value="1"/>
</dbReference>
<comment type="catalytic activity">
    <reaction evidence="1">
        <text>S-ubiquitinyl-[E2 ubiquitin-conjugating enzyme]-L-cysteine + [acceptor protein]-L-lysine = [E2 ubiquitin-conjugating enzyme]-L-cysteine + N(6)-ubiquitinyl-[acceptor protein]-L-lysine.</text>
        <dbReference type="EC" id="2.3.2.26"/>
    </reaction>
</comment>
<evidence type="ECO:0000259" key="7">
    <source>
        <dbReference type="PROSITE" id="PS50237"/>
    </source>
</evidence>
<dbReference type="FunFam" id="3.30.2410.10:FF:000003">
    <property type="entry name" value="probable E3 ubiquitin-protein ligase HERC4 isoform X1"/>
    <property type="match status" value="1"/>
</dbReference>
<dbReference type="Proteomes" id="UP000007799">
    <property type="component" value="Unassembled WGS sequence"/>
</dbReference>
<evidence type="ECO:0000256" key="5">
    <source>
        <dbReference type="PROSITE-ProRule" id="PRU00104"/>
    </source>
</evidence>
<dbReference type="GeneID" id="16070303"/>
<feature type="compositionally biased region" description="Basic and acidic residues" evidence="6">
    <location>
        <begin position="365"/>
        <end position="381"/>
    </location>
</feature>
<feature type="compositionally biased region" description="Low complexity" evidence="6">
    <location>
        <begin position="18"/>
        <end position="31"/>
    </location>
</feature>
<dbReference type="GO" id="GO:0000209">
    <property type="term" value="P:protein polyubiquitination"/>
    <property type="evidence" value="ECO:0007669"/>
    <property type="project" value="InterPro"/>
</dbReference>
<evidence type="ECO:0000313" key="8">
    <source>
        <dbReference type="EMBL" id="EGD78073.1"/>
    </source>
</evidence>
<dbReference type="InterPro" id="IPR035983">
    <property type="entry name" value="Hect_E3_ubiquitin_ligase"/>
</dbReference>
<dbReference type="SMART" id="SM00119">
    <property type="entry name" value="HECTc"/>
    <property type="match status" value="1"/>
</dbReference>
<dbReference type="InterPro" id="IPR044611">
    <property type="entry name" value="E3A/B/C-like"/>
</dbReference>
<proteinExistence type="predicted"/>
<dbReference type="InParanoid" id="F2ULS4"/>
<gene>
    <name evidence="8" type="ORF">PTSG_08952</name>
</gene>
<dbReference type="GO" id="GO:0061630">
    <property type="term" value="F:ubiquitin protein ligase activity"/>
    <property type="evidence" value="ECO:0007669"/>
    <property type="project" value="UniProtKB-EC"/>
</dbReference>